<dbReference type="SUPFAM" id="SSF53623">
    <property type="entry name" value="MurD-like peptide ligases, catalytic domain"/>
    <property type="match status" value="1"/>
</dbReference>
<dbReference type="Gene3D" id="3.90.190.20">
    <property type="entry name" value="Mur ligase, C-terminal domain"/>
    <property type="match status" value="1"/>
</dbReference>
<protein>
    <recommendedName>
        <fullName evidence="7 8">UDP-N-acetylmuramoylalanine--D-glutamate ligase</fullName>
        <ecNumber evidence="7 8">6.3.2.9</ecNumber>
    </recommendedName>
    <alternativeName>
        <fullName evidence="7">D-glutamic acid-adding enzyme</fullName>
    </alternativeName>
    <alternativeName>
        <fullName evidence="7">UDP-N-acetylmuramoyl-L-alanyl-D-glutamate synthetase</fullName>
    </alternativeName>
</protein>
<dbReference type="PANTHER" id="PTHR43692">
    <property type="entry name" value="UDP-N-ACETYLMURAMOYLALANINE--D-GLUTAMATE LIGASE"/>
    <property type="match status" value="1"/>
</dbReference>
<comment type="subcellular location">
    <subcellularLocation>
        <location evidence="1 7 8">Cytoplasm</location>
    </subcellularLocation>
</comment>
<dbReference type="NCBIfam" id="TIGR01087">
    <property type="entry name" value="murD"/>
    <property type="match status" value="1"/>
</dbReference>
<evidence type="ECO:0000256" key="1">
    <source>
        <dbReference type="ARBA" id="ARBA00004496"/>
    </source>
</evidence>
<dbReference type="EC" id="6.3.2.9" evidence="7 8"/>
<proteinExistence type="inferred from homology"/>
<accession>A0ABV7Q5V2</accession>
<dbReference type="Pfam" id="PF08245">
    <property type="entry name" value="Mur_ligase_M"/>
    <property type="match status" value="1"/>
</dbReference>
<evidence type="ECO:0000259" key="9">
    <source>
        <dbReference type="Pfam" id="PF02875"/>
    </source>
</evidence>
<dbReference type="EMBL" id="JBHRWO010000021">
    <property type="protein sequence ID" value="MFC3495179.1"/>
    <property type="molecule type" value="Genomic_DNA"/>
</dbReference>
<dbReference type="Pfam" id="PF21799">
    <property type="entry name" value="MurD-like_N"/>
    <property type="match status" value="1"/>
</dbReference>
<evidence type="ECO:0000256" key="6">
    <source>
        <dbReference type="ARBA" id="ARBA00022840"/>
    </source>
</evidence>
<dbReference type="Proteomes" id="UP001595712">
    <property type="component" value="Unassembled WGS sequence"/>
</dbReference>
<evidence type="ECO:0000313" key="12">
    <source>
        <dbReference type="Proteomes" id="UP001595712"/>
    </source>
</evidence>
<evidence type="ECO:0000256" key="7">
    <source>
        <dbReference type="HAMAP-Rule" id="MF_00639"/>
    </source>
</evidence>
<evidence type="ECO:0000256" key="8">
    <source>
        <dbReference type="RuleBase" id="RU003664"/>
    </source>
</evidence>
<keyword evidence="12" id="KW-1185">Reference proteome</keyword>
<evidence type="ECO:0000256" key="2">
    <source>
        <dbReference type="ARBA" id="ARBA00004752"/>
    </source>
</evidence>
<comment type="caution">
    <text evidence="11">The sequence shown here is derived from an EMBL/GenBank/DDBJ whole genome shotgun (WGS) entry which is preliminary data.</text>
</comment>
<sequence>MRIADNVLVAGARVAGSACAEVLLERGASVTVYDRDDSERLHALAARGATCIIANEFDIELLNGIEQVVLSPGFPPHHPIARAAAVAGIETFSEPELAWRLREPGAARWLAVTGTNGKTTTTTMLAAMLETAGLRTAALGNIGVPLVRAANGPFDVIAVELSSYQLHWSSELAPTAGAVLNLAPDHLDWHGSFDAYAEAKAAVWRGGKAVVNLDDPSVVALAKHVDAEVTGFTLNHPEPGQFGVALGFLVDYTGPEPVQICSVDDVRPAGWHNVANALAAAALARQVGVSHQEIGDALRKYVPEPHRNVTITESGGVTWVDDSKATNPHAAAAALASYDSIVWVAGGQLKGVDVDGLVAQYAPKMRAAVLIGQDRALVADALARHAPDLPVVVLDGRDDAVMTEVAARAVEFAEPGDTVLLSPAGASYDMFTSYAHRGDAFAAAARALLEGEAE</sequence>
<dbReference type="RefSeq" id="WP_387979626.1">
    <property type="nucleotide sequence ID" value="NZ_JBHRWO010000021.1"/>
</dbReference>
<evidence type="ECO:0000313" key="11">
    <source>
        <dbReference type="EMBL" id="MFC3495179.1"/>
    </source>
</evidence>
<comment type="similarity">
    <text evidence="7">Belongs to the MurCDEF family.</text>
</comment>
<keyword evidence="7 8" id="KW-0131">Cell cycle</keyword>
<evidence type="ECO:0000256" key="3">
    <source>
        <dbReference type="ARBA" id="ARBA00022490"/>
    </source>
</evidence>
<gene>
    <name evidence="7 11" type="primary">murD</name>
    <name evidence="11" type="ORF">ACFO8M_22045</name>
</gene>
<keyword evidence="7 8" id="KW-0132">Cell division</keyword>
<dbReference type="InterPro" id="IPR036615">
    <property type="entry name" value="Mur_ligase_C_dom_sf"/>
</dbReference>
<name>A0ABV7Q5V2_9ACTN</name>
<comment type="catalytic activity">
    <reaction evidence="7 8">
        <text>UDP-N-acetyl-alpha-D-muramoyl-L-alanine + D-glutamate + ATP = UDP-N-acetyl-alpha-D-muramoyl-L-alanyl-D-glutamate + ADP + phosphate + H(+)</text>
        <dbReference type="Rhea" id="RHEA:16429"/>
        <dbReference type="ChEBI" id="CHEBI:15378"/>
        <dbReference type="ChEBI" id="CHEBI:29986"/>
        <dbReference type="ChEBI" id="CHEBI:30616"/>
        <dbReference type="ChEBI" id="CHEBI:43474"/>
        <dbReference type="ChEBI" id="CHEBI:83898"/>
        <dbReference type="ChEBI" id="CHEBI:83900"/>
        <dbReference type="ChEBI" id="CHEBI:456216"/>
        <dbReference type="EC" id="6.3.2.9"/>
    </reaction>
</comment>
<dbReference type="SUPFAM" id="SSF51984">
    <property type="entry name" value="MurCD N-terminal domain"/>
    <property type="match status" value="1"/>
</dbReference>
<keyword evidence="7 8" id="KW-0961">Cell wall biogenesis/degradation</keyword>
<dbReference type="SUPFAM" id="SSF53244">
    <property type="entry name" value="MurD-like peptide ligases, peptide-binding domain"/>
    <property type="match status" value="1"/>
</dbReference>
<keyword evidence="5 7" id="KW-0547">Nucleotide-binding</keyword>
<evidence type="ECO:0000256" key="4">
    <source>
        <dbReference type="ARBA" id="ARBA00022598"/>
    </source>
</evidence>
<dbReference type="InterPro" id="IPR013221">
    <property type="entry name" value="Mur_ligase_cen"/>
</dbReference>
<keyword evidence="6 7" id="KW-0067">ATP-binding</keyword>
<feature type="domain" description="Mur ligase C-terminal" evidence="9">
    <location>
        <begin position="307"/>
        <end position="425"/>
    </location>
</feature>
<dbReference type="InterPro" id="IPR004101">
    <property type="entry name" value="Mur_ligase_C"/>
</dbReference>
<dbReference type="InterPro" id="IPR036565">
    <property type="entry name" value="Mur-like_cat_sf"/>
</dbReference>
<feature type="binding site" evidence="7">
    <location>
        <begin position="114"/>
        <end position="120"/>
    </location>
    <ligand>
        <name>ATP</name>
        <dbReference type="ChEBI" id="CHEBI:30616"/>
    </ligand>
</feature>
<dbReference type="Gene3D" id="3.40.50.720">
    <property type="entry name" value="NAD(P)-binding Rossmann-like Domain"/>
    <property type="match status" value="1"/>
</dbReference>
<evidence type="ECO:0000256" key="5">
    <source>
        <dbReference type="ARBA" id="ARBA00022741"/>
    </source>
</evidence>
<dbReference type="PANTHER" id="PTHR43692:SF1">
    <property type="entry name" value="UDP-N-ACETYLMURAMOYLALANINE--D-GLUTAMATE LIGASE"/>
    <property type="match status" value="1"/>
</dbReference>
<feature type="domain" description="Mur ligase central" evidence="10">
    <location>
        <begin position="112"/>
        <end position="284"/>
    </location>
</feature>
<reference evidence="12" key="1">
    <citation type="journal article" date="2019" name="Int. J. Syst. Evol. Microbiol.">
        <title>The Global Catalogue of Microorganisms (GCM) 10K type strain sequencing project: providing services to taxonomists for standard genome sequencing and annotation.</title>
        <authorList>
            <consortium name="The Broad Institute Genomics Platform"/>
            <consortium name="The Broad Institute Genome Sequencing Center for Infectious Disease"/>
            <person name="Wu L."/>
            <person name="Ma J."/>
        </authorList>
    </citation>
    <scope>NUCLEOTIDE SEQUENCE [LARGE SCALE GENOMIC DNA]</scope>
    <source>
        <strain evidence="12">CGMCC 4.7396</strain>
    </source>
</reference>
<comment type="function">
    <text evidence="7 8">Cell wall formation. Catalyzes the addition of glutamate to the nucleotide precursor UDP-N-acetylmuramoyl-L-alanine (UMA).</text>
</comment>
<comment type="pathway">
    <text evidence="2 7 8">Cell wall biogenesis; peptidoglycan biosynthesis.</text>
</comment>
<keyword evidence="3 7" id="KW-0963">Cytoplasm</keyword>
<keyword evidence="7 8" id="KW-0133">Cell shape</keyword>
<evidence type="ECO:0000259" key="10">
    <source>
        <dbReference type="Pfam" id="PF08245"/>
    </source>
</evidence>
<dbReference type="GO" id="GO:0008764">
    <property type="term" value="F:UDP-N-acetylmuramoylalanine-D-glutamate ligase activity"/>
    <property type="evidence" value="ECO:0007669"/>
    <property type="project" value="UniProtKB-EC"/>
</dbReference>
<keyword evidence="4 7" id="KW-0436">Ligase</keyword>
<keyword evidence="7 8" id="KW-0573">Peptidoglycan synthesis</keyword>
<organism evidence="11 12">
    <name type="scientific">Glycomyces rhizosphaerae</name>
    <dbReference type="NCBI Taxonomy" id="2054422"/>
    <lineage>
        <taxon>Bacteria</taxon>
        <taxon>Bacillati</taxon>
        <taxon>Actinomycetota</taxon>
        <taxon>Actinomycetes</taxon>
        <taxon>Glycomycetales</taxon>
        <taxon>Glycomycetaceae</taxon>
        <taxon>Glycomyces</taxon>
    </lineage>
</organism>
<dbReference type="InterPro" id="IPR005762">
    <property type="entry name" value="MurD"/>
</dbReference>
<dbReference type="Gene3D" id="3.40.1190.10">
    <property type="entry name" value="Mur-like, catalytic domain"/>
    <property type="match status" value="1"/>
</dbReference>
<dbReference type="Pfam" id="PF02875">
    <property type="entry name" value="Mur_ligase_C"/>
    <property type="match status" value="1"/>
</dbReference>
<dbReference type="HAMAP" id="MF_00639">
    <property type="entry name" value="MurD"/>
    <property type="match status" value="1"/>
</dbReference>